<accession>A0A6V8KAS9</accession>
<reference evidence="1 2" key="1">
    <citation type="submission" date="2020-03" db="EMBL/GenBank/DDBJ databases">
        <title>Whole genome shotgun sequence of Phytohabitans houttuyneae NBRC 108639.</title>
        <authorList>
            <person name="Komaki H."/>
            <person name="Tamura T."/>
        </authorList>
    </citation>
    <scope>NUCLEOTIDE SEQUENCE [LARGE SCALE GENOMIC DNA]</scope>
    <source>
        <strain evidence="1 2">NBRC 108639</strain>
    </source>
</reference>
<sequence>MTTTTTFSTTVERLDAGAVDIREAFGGLSQVGQRAPRHDPAWEGKLLEAERFMQDLRTGRRDLWQFREAMSTSDFPLLFADSLDRQLYGAYEATVPTWQNYARSEVVNDFREVKRFATSGIRGILTKVGELADHPRRSQTETEYKYGVDKYEAGFALSFEAMINDDLGAFMRMPQDLADSARDSEEHFVTTLFADASGPDAAFYTVGNDNLLTGNPALDREALQAAITKLMKRTDEKGNPIVVKAVELVVGPGLAMEAQEIINATEYRAVAANGDVTVIKGNGIGANLRVSVNYWIPTVASTANADTSWWVFANPNGPRPALAFGRLRGYEQPALYEKIPDMRRIGGGEVPWSFDHGASEKKVQHVFGGAQVDPKMTVASNGSES</sequence>
<comment type="caution">
    <text evidence="1">The sequence shown here is derived from an EMBL/GenBank/DDBJ whole genome shotgun (WGS) entry which is preliminary data.</text>
</comment>
<reference evidence="1 2" key="2">
    <citation type="submission" date="2020-03" db="EMBL/GenBank/DDBJ databases">
        <authorList>
            <person name="Ichikawa N."/>
            <person name="Kimura A."/>
            <person name="Kitahashi Y."/>
            <person name="Uohara A."/>
        </authorList>
    </citation>
    <scope>NUCLEOTIDE SEQUENCE [LARGE SCALE GENOMIC DNA]</scope>
    <source>
        <strain evidence="1 2">NBRC 108639</strain>
    </source>
</reference>
<evidence type="ECO:0000313" key="1">
    <source>
        <dbReference type="EMBL" id="GFJ79488.1"/>
    </source>
</evidence>
<protein>
    <submittedName>
        <fullName evidence="1">Uncharacterized protein</fullName>
    </submittedName>
</protein>
<evidence type="ECO:0000313" key="2">
    <source>
        <dbReference type="Proteomes" id="UP000482800"/>
    </source>
</evidence>
<dbReference type="Pfam" id="PF25209">
    <property type="entry name" value="Phage_capsid_4"/>
    <property type="match status" value="1"/>
</dbReference>
<keyword evidence="2" id="KW-1185">Reference proteome</keyword>
<organism evidence="1 2">
    <name type="scientific">Phytohabitans houttuyneae</name>
    <dbReference type="NCBI Taxonomy" id="1076126"/>
    <lineage>
        <taxon>Bacteria</taxon>
        <taxon>Bacillati</taxon>
        <taxon>Actinomycetota</taxon>
        <taxon>Actinomycetes</taxon>
        <taxon>Micromonosporales</taxon>
        <taxon>Micromonosporaceae</taxon>
    </lineage>
</organism>
<gene>
    <name evidence="1" type="ORF">Phou_036680</name>
</gene>
<proteinExistence type="predicted"/>
<name>A0A6V8KAS9_9ACTN</name>
<dbReference type="EMBL" id="BLPF01000001">
    <property type="protein sequence ID" value="GFJ79488.1"/>
    <property type="molecule type" value="Genomic_DNA"/>
</dbReference>
<dbReference type="RefSeq" id="WP_173057019.1">
    <property type="nucleotide sequence ID" value="NZ_BAABGO010000001.1"/>
</dbReference>
<dbReference type="Proteomes" id="UP000482800">
    <property type="component" value="Unassembled WGS sequence"/>
</dbReference>
<dbReference type="AlphaFoldDB" id="A0A6V8KAS9"/>